<organism evidence="2 3">
    <name type="scientific">Panagrellus redivivus</name>
    <name type="common">Microworm</name>
    <dbReference type="NCBI Taxonomy" id="6233"/>
    <lineage>
        <taxon>Eukaryota</taxon>
        <taxon>Metazoa</taxon>
        <taxon>Ecdysozoa</taxon>
        <taxon>Nematoda</taxon>
        <taxon>Chromadorea</taxon>
        <taxon>Rhabditida</taxon>
        <taxon>Tylenchina</taxon>
        <taxon>Panagrolaimomorpha</taxon>
        <taxon>Panagrolaimoidea</taxon>
        <taxon>Panagrolaimidae</taxon>
        <taxon>Panagrellus</taxon>
    </lineage>
</organism>
<evidence type="ECO:0000313" key="2">
    <source>
        <dbReference type="Proteomes" id="UP000492821"/>
    </source>
</evidence>
<dbReference type="AlphaFoldDB" id="A0A7E4WCT4"/>
<accession>A0A7E4WCT4</accession>
<keyword evidence="1" id="KW-0732">Signal</keyword>
<reference evidence="2" key="1">
    <citation type="journal article" date="2013" name="Genetics">
        <title>The draft genome and transcriptome of Panagrellus redivivus are shaped by the harsh demands of a free-living lifestyle.</title>
        <authorList>
            <person name="Srinivasan J."/>
            <person name="Dillman A.R."/>
            <person name="Macchietto M.G."/>
            <person name="Heikkinen L."/>
            <person name="Lakso M."/>
            <person name="Fracchia K.M."/>
            <person name="Antoshechkin I."/>
            <person name="Mortazavi A."/>
            <person name="Wong G."/>
            <person name="Sternberg P.W."/>
        </authorList>
    </citation>
    <scope>NUCLEOTIDE SEQUENCE [LARGE SCALE GENOMIC DNA]</scope>
    <source>
        <strain evidence="2">MT8872</strain>
    </source>
</reference>
<dbReference type="Proteomes" id="UP000492821">
    <property type="component" value="Unassembled WGS sequence"/>
</dbReference>
<evidence type="ECO:0000256" key="1">
    <source>
        <dbReference type="SAM" id="SignalP"/>
    </source>
</evidence>
<dbReference type="WBParaSite" id="Pan_g9649.t1">
    <property type="protein sequence ID" value="Pan_g9649.t1"/>
    <property type="gene ID" value="Pan_g9649"/>
</dbReference>
<reference evidence="3" key="2">
    <citation type="submission" date="2020-10" db="UniProtKB">
        <authorList>
            <consortium name="WormBaseParasite"/>
        </authorList>
    </citation>
    <scope>IDENTIFICATION</scope>
</reference>
<sequence>MSSIKACRLAIVLLMCYVTWIHCINITTSDVTLNKKLTKQIANINKSINTALKPAFLTQLVQAAASQDQTIRDTMASVYDVPITGLLCLVTNYKSIWSKIQSTAFTLENVVSAATSKCFLFTSAINKIKTATAALTDKFSTSTPGLITPLPASFQKLVNGIVSFARNWAGATAPSDALTAQYTALVAEYKEIPPADKKKVGNMINWLKPFVAPKGGQSKNLQKTLDLLTPAVQSLSMPNSDQLQKLLNTLAKKLTSSCPGVATWLINKINKLPVSAATKADSTVTKIASNVAKYGGDYGPKFINTAEIQKYIAAAIAKKYNIILK</sequence>
<feature type="signal peptide" evidence="1">
    <location>
        <begin position="1"/>
        <end position="23"/>
    </location>
</feature>
<evidence type="ECO:0000313" key="3">
    <source>
        <dbReference type="WBParaSite" id="Pan_g9649.t1"/>
    </source>
</evidence>
<proteinExistence type="predicted"/>
<feature type="chain" id="PRO_5028810233" evidence="1">
    <location>
        <begin position="24"/>
        <end position="325"/>
    </location>
</feature>
<name>A0A7E4WCT4_PANRE</name>
<protein>
    <submittedName>
        <fullName evidence="3">WSN domain-containing protein</fullName>
    </submittedName>
</protein>
<keyword evidence="2" id="KW-1185">Reference proteome</keyword>